<protein>
    <recommendedName>
        <fullName evidence="4">THH1/TOM1/TOM3 domain-containing protein</fullName>
    </recommendedName>
</protein>
<dbReference type="Proteomes" id="UP000604825">
    <property type="component" value="Unassembled WGS sequence"/>
</dbReference>
<feature type="signal peptide" evidence="3">
    <location>
        <begin position="1"/>
        <end position="16"/>
    </location>
</feature>
<evidence type="ECO:0000313" key="5">
    <source>
        <dbReference type="EMBL" id="CAD6235760.1"/>
    </source>
</evidence>
<gene>
    <name evidence="5" type="ORF">NCGR_LOCUS23897</name>
</gene>
<feature type="domain" description="THH1/TOM1/TOM3" evidence="4">
    <location>
        <begin position="184"/>
        <end position="225"/>
    </location>
</feature>
<keyword evidence="6" id="KW-1185">Reference proteome</keyword>
<sequence length="238" mass="25576">MAKLLCYLYAAAIAEALLPSPPPALPPRRRCSSPSPRGATFPAASASRGAAPNRVPAAAPPCPALAPPLPHAAPNDVPVCQSMTTGSTPRVPAAAPPCPALAPPLPHAAPNDVPVCQSMTTGSTPRVPTLSSRSRVRWSASSRLGCWLSRPRARRQRRPRSWPRWPWTGGETSTSRRCGRVTSSNFQALAVLYGIVFAVMLMQLIRKCRVPEYEWTMQKVFHFLGGCSNLHQGEISMA</sequence>
<evidence type="ECO:0000256" key="3">
    <source>
        <dbReference type="SAM" id="SignalP"/>
    </source>
</evidence>
<evidence type="ECO:0000256" key="2">
    <source>
        <dbReference type="SAM" id="Phobius"/>
    </source>
</evidence>
<reference evidence="5" key="1">
    <citation type="submission" date="2020-10" db="EMBL/GenBank/DDBJ databases">
        <authorList>
            <person name="Han B."/>
            <person name="Lu T."/>
            <person name="Zhao Q."/>
            <person name="Huang X."/>
            <person name="Zhao Y."/>
        </authorList>
    </citation>
    <scope>NUCLEOTIDE SEQUENCE</scope>
</reference>
<feature type="region of interest" description="Disordered" evidence="1">
    <location>
        <begin position="22"/>
        <end position="57"/>
    </location>
</feature>
<dbReference type="AlphaFoldDB" id="A0A811P7P4"/>
<accession>A0A811P7P4</accession>
<evidence type="ECO:0000259" key="4">
    <source>
        <dbReference type="Pfam" id="PF06454"/>
    </source>
</evidence>
<proteinExistence type="predicted"/>
<dbReference type="InterPro" id="IPR009457">
    <property type="entry name" value="THH1/TOM1/TOM3_dom"/>
</dbReference>
<keyword evidence="2" id="KW-1133">Transmembrane helix</keyword>
<feature type="chain" id="PRO_5032593237" description="THH1/TOM1/TOM3 domain-containing protein" evidence="3">
    <location>
        <begin position="17"/>
        <end position="238"/>
    </location>
</feature>
<comment type="caution">
    <text evidence="5">The sequence shown here is derived from an EMBL/GenBank/DDBJ whole genome shotgun (WGS) entry which is preliminary data.</text>
</comment>
<dbReference type="OrthoDB" id="19798at2759"/>
<keyword evidence="2" id="KW-0812">Transmembrane</keyword>
<keyword evidence="3" id="KW-0732">Signal</keyword>
<evidence type="ECO:0000256" key="1">
    <source>
        <dbReference type="SAM" id="MobiDB-lite"/>
    </source>
</evidence>
<dbReference type="EMBL" id="CAJGYO010000006">
    <property type="protein sequence ID" value="CAD6235760.1"/>
    <property type="molecule type" value="Genomic_DNA"/>
</dbReference>
<name>A0A811P7P4_9POAL</name>
<keyword evidence="2" id="KW-0472">Membrane</keyword>
<evidence type="ECO:0000313" key="6">
    <source>
        <dbReference type="Proteomes" id="UP000604825"/>
    </source>
</evidence>
<organism evidence="5 6">
    <name type="scientific">Miscanthus lutarioriparius</name>
    <dbReference type="NCBI Taxonomy" id="422564"/>
    <lineage>
        <taxon>Eukaryota</taxon>
        <taxon>Viridiplantae</taxon>
        <taxon>Streptophyta</taxon>
        <taxon>Embryophyta</taxon>
        <taxon>Tracheophyta</taxon>
        <taxon>Spermatophyta</taxon>
        <taxon>Magnoliopsida</taxon>
        <taxon>Liliopsida</taxon>
        <taxon>Poales</taxon>
        <taxon>Poaceae</taxon>
        <taxon>PACMAD clade</taxon>
        <taxon>Panicoideae</taxon>
        <taxon>Andropogonodae</taxon>
        <taxon>Andropogoneae</taxon>
        <taxon>Saccharinae</taxon>
        <taxon>Miscanthus</taxon>
    </lineage>
</organism>
<dbReference type="Pfam" id="PF06454">
    <property type="entry name" value="THH1_TOM1-3_dom"/>
    <property type="match status" value="1"/>
</dbReference>
<feature type="transmembrane region" description="Helical" evidence="2">
    <location>
        <begin position="186"/>
        <end position="205"/>
    </location>
</feature>